<dbReference type="Proteomes" id="UP000756346">
    <property type="component" value="Unassembled WGS sequence"/>
</dbReference>
<reference evidence="1" key="1">
    <citation type="journal article" date="2021" name="Nat. Commun.">
        <title>Genetic determinants of endophytism in the Arabidopsis root mycobiome.</title>
        <authorList>
            <person name="Mesny F."/>
            <person name="Miyauchi S."/>
            <person name="Thiergart T."/>
            <person name="Pickel B."/>
            <person name="Atanasova L."/>
            <person name="Karlsson M."/>
            <person name="Huettel B."/>
            <person name="Barry K.W."/>
            <person name="Haridas S."/>
            <person name="Chen C."/>
            <person name="Bauer D."/>
            <person name="Andreopoulos W."/>
            <person name="Pangilinan J."/>
            <person name="LaButti K."/>
            <person name="Riley R."/>
            <person name="Lipzen A."/>
            <person name="Clum A."/>
            <person name="Drula E."/>
            <person name="Henrissat B."/>
            <person name="Kohler A."/>
            <person name="Grigoriev I.V."/>
            <person name="Martin F.M."/>
            <person name="Hacquard S."/>
        </authorList>
    </citation>
    <scope>NUCLEOTIDE SEQUENCE</scope>
    <source>
        <strain evidence="1">MPI-CAGE-CH-0230</strain>
    </source>
</reference>
<sequence length="236" mass="22750">MTKENPFRKYVYPVSHGSAMTLESPHYRCVVMRHALGVPKCWISFLRDGKDRGSDGSRGGSGGNLGADGRSLTGGSLLGAVAGDVTSLAALVAGLASSVQRTAVGSSAVAGDVAELAASIALHGLSLAVARKVVGTTALVAGGGTRAAAETATAAVATEGTAGSGTAAAHVDSGRVLARPGQVAGLTAVVAATVGGAGAGQAEGRAVSLDVAETLAVIALLGIGGAGQRALVGLVA</sequence>
<evidence type="ECO:0000313" key="2">
    <source>
        <dbReference type="Proteomes" id="UP000756346"/>
    </source>
</evidence>
<dbReference type="EMBL" id="JAGTJQ010000005">
    <property type="protein sequence ID" value="KAH7030710.1"/>
    <property type="molecule type" value="Genomic_DNA"/>
</dbReference>
<protein>
    <submittedName>
        <fullName evidence="1">Uncharacterized protein</fullName>
    </submittedName>
</protein>
<comment type="caution">
    <text evidence="1">The sequence shown here is derived from an EMBL/GenBank/DDBJ whole genome shotgun (WGS) entry which is preliminary data.</text>
</comment>
<proteinExistence type="predicted"/>
<dbReference type="AlphaFoldDB" id="A0A9P9BQB8"/>
<accession>A0A9P9BQB8</accession>
<keyword evidence="2" id="KW-1185">Reference proteome</keyword>
<gene>
    <name evidence="1" type="ORF">B0I36DRAFT_113135</name>
</gene>
<evidence type="ECO:0000313" key="1">
    <source>
        <dbReference type="EMBL" id="KAH7030710.1"/>
    </source>
</evidence>
<name>A0A9P9BQB8_9PEZI</name>
<organism evidence="1 2">
    <name type="scientific">Microdochium trichocladiopsis</name>
    <dbReference type="NCBI Taxonomy" id="1682393"/>
    <lineage>
        <taxon>Eukaryota</taxon>
        <taxon>Fungi</taxon>
        <taxon>Dikarya</taxon>
        <taxon>Ascomycota</taxon>
        <taxon>Pezizomycotina</taxon>
        <taxon>Sordariomycetes</taxon>
        <taxon>Xylariomycetidae</taxon>
        <taxon>Xylariales</taxon>
        <taxon>Microdochiaceae</taxon>
        <taxon>Microdochium</taxon>
    </lineage>
</organism>
<dbReference type="GeneID" id="70177458"/>
<dbReference type="RefSeq" id="XP_046012390.1">
    <property type="nucleotide sequence ID" value="XM_046147912.1"/>
</dbReference>